<reference evidence="1 3" key="1">
    <citation type="submission" date="2015-11" db="EMBL/GenBank/DDBJ databases">
        <title>Genomic analysis of 38 Legionella species identifies large and diverse effector repertoires.</title>
        <authorList>
            <person name="Burstein D."/>
            <person name="Amaro F."/>
            <person name="Zusman T."/>
            <person name="Lifshitz Z."/>
            <person name="Cohen O."/>
            <person name="Gilbert J.A."/>
            <person name="Pupko T."/>
            <person name="Shuman H.A."/>
            <person name="Segal G."/>
        </authorList>
    </citation>
    <scope>NUCLEOTIDE SEQUENCE [LARGE SCALE GENOMIC DNA]</scope>
    <source>
        <strain evidence="1 3">WO-44C</strain>
    </source>
</reference>
<organism evidence="1 3">
    <name type="scientific">Legionella feeleii</name>
    <dbReference type="NCBI Taxonomy" id="453"/>
    <lineage>
        <taxon>Bacteria</taxon>
        <taxon>Pseudomonadati</taxon>
        <taxon>Pseudomonadota</taxon>
        <taxon>Gammaproteobacteria</taxon>
        <taxon>Legionellales</taxon>
        <taxon>Legionellaceae</taxon>
        <taxon>Legionella</taxon>
    </lineage>
</organism>
<evidence type="ECO:0000313" key="3">
    <source>
        <dbReference type="Proteomes" id="UP000054698"/>
    </source>
</evidence>
<dbReference type="InterPro" id="IPR017703">
    <property type="entry name" value="YgfZ/GCV_T_CS"/>
</dbReference>
<dbReference type="Gene3D" id="3.30.70.1630">
    <property type="match status" value="1"/>
</dbReference>
<dbReference type="EMBL" id="LNYB01000085">
    <property type="protein sequence ID" value="KTC95403.1"/>
    <property type="molecule type" value="Genomic_DNA"/>
</dbReference>
<dbReference type="Proteomes" id="UP000054698">
    <property type="component" value="Unassembled WGS sequence"/>
</dbReference>
<dbReference type="NCBIfam" id="TIGR03317">
    <property type="entry name" value="ygfZ_signature"/>
    <property type="match status" value="1"/>
</dbReference>
<dbReference type="STRING" id="453.Lfee_3068"/>
<name>A0A0W0TIQ7_9GAMM</name>
<dbReference type="InterPro" id="IPR045179">
    <property type="entry name" value="YgfZ/GcvT"/>
</dbReference>
<sequence>MSFKQYLLNSRPYTTLSSLDAEFNFQADKNYLFDLAYLTSIAVNGERSAEFLQGQLSCDIRKVTTDRMQQGVMCNLKGRILAILDVINWHHLQLVLPVDLLTETKASLMKTALLSRVQLETTSYRMYGLYVNNQSDLLPENLQLPDENFAVTHTDELCCYQLSDNFYLILATEEAISCLSQPFITKQQMRGSLAWHQLQLQQKHILIYPETRGLFLPHRLDLHLSGYLSFDKGCYKGQEIIARTHYKAKLKHGLRLFSIHTTEPLLAGKKLFTSSGETEVGELIDFSPLADDRYLIASSILFEHPNEILIEGNKHPVILSTV</sequence>
<dbReference type="SUPFAM" id="SSF103025">
    <property type="entry name" value="Folate-binding domain"/>
    <property type="match status" value="1"/>
</dbReference>
<reference evidence="2 4" key="2">
    <citation type="submission" date="2018-06" db="EMBL/GenBank/DDBJ databases">
        <authorList>
            <consortium name="Pathogen Informatics"/>
            <person name="Doyle S."/>
        </authorList>
    </citation>
    <scope>NUCLEOTIDE SEQUENCE [LARGE SCALE GENOMIC DNA]</scope>
    <source>
        <strain evidence="2 4">NCTC12022</strain>
    </source>
</reference>
<protein>
    <submittedName>
        <fullName evidence="1">Glycine cleavage T protein</fullName>
    </submittedName>
</protein>
<evidence type="ECO:0000313" key="1">
    <source>
        <dbReference type="EMBL" id="KTC95403.1"/>
    </source>
</evidence>
<dbReference type="AlphaFoldDB" id="A0A0W0TIQ7"/>
<dbReference type="EMBL" id="UASS01000005">
    <property type="protein sequence ID" value="SPX59984.1"/>
    <property type="molecule type" value="Genomic_DNA"/>
</dbReference>
<gene>
    <name evidence="2" type="primary">ygfZ</name>
    <name evidence="1" type="ORF">Lfee_3068</name>
    <name evidence="2" type="ORF">NCTC12022_00700</name>
</gene>
<dbReference type="Proteomes" id="UP000251942">
    <property type="component" value="Unassembled WGS sequence"/>
</dbReference>
<dbReference type="Gene3D" id="3.30.70.1400">
    <property type="entry name" value="Aminomethyltransferase beta-barrel domains"/>
    <property type="match status" value="1"/>
</dbReference>
<dbReference type="Gene3D" id="2.40.30.160">
    <property type="match status" value="1"/>
</dbReference>
<dbReference type="OrthoDB" id="9796287at2"/>
<proteinExistence type="predicted"/>
<dbReference type="RefSeq" id="WP_058447861.1">
    <property type="nucleotide sequence ID" value="NZ_CAAAHT010000005.1"/>
</dbReference>
<keyword evidence="3" id="KW-1185">Reference proteome</keyword>
<evidence type="ECO:0000313" key="2">
    <source>
        <dbReference type="EMBL" id="SPX59984.1"/>
    </source>
</evidence>
<dbReference type="PATRIC" id="fig|453.4.peg.3349"/>
<dbReference type="PANTHER" id="PTHR22602">
    <property type="entry name" value="TRANSFERASE CAF17, MITOCHONDRIAL-RELATED"/>
    <property type="match status" value="1"/>
</dbReference>
<dbReference type="GO" id="GO:0016226">
    <property type="term" value="P:iron-sulfur cluster assembly"/>
    <property type="evidence" value="ECO:0007669"/>
    <property type="project" value="TreeGrafter"/>
</dbReference>
<accession>A0A0W0TIQ7</accession>
<dbReference type="PANTHER" id="PTHR22602:SF0">
    <property type="entry name" value="TRANSFERASE CAF17, MITOCHONDRIAL-RELATED"/>
    <property type="match status" value="1"/>
</dbReference>
<evidence type="ECO:0000313" key="4">
    <source>
        <dbReference type="Proteomes" id="UP000251942"/>
    </source>
</evidence>